<dbReference type="STRING" id="1284197.S8AN72"/>
<protein>
    <recommendedName>
        <fullName evidence="14">O-acyltransferase</fullName>
    </recommendedName>
</protein>
<feature type="compositionally biased region" description="Basic residues" evidence="10">
    <location>
        <begin position="955"/>
        <end position="969"/>
    </location>
</feature>
<keyword evidence="5" id="KW-0256">Endoplasmic reticulum</keyword>
<accession>S8AN72</accession>
<dbReference type="GO" id="GO:0034737">
    <property type="term" value="F:ergosterol O-acyltransferase activity"/>
    <property type="evidence" value="ECO:0007669"/>
    <property type="project" value="TreeGrafter"/>
</dbReference>
<feature type="transmembrane region" description="Helical" evidence="11">
    <location>
        <begin position="181"/>
        <end position="204"/>
    </location>
</feature>
<dbReference type="Proteomes" id="UP000015100">
    <property type="component" value="Unassembled WGS sequence"/>
</dbReference>
<feature type="compositionally biased region" description="Polar residues" evidence="10">
    <location>
        <begin position="934"/>
        <end position="951"/>
    </location>
</feature>
<comment type="caution">
    <text evidence="12">The sequence shown here is derived from an EMBL/GenBank/DDBJ whole genome shotgun (WGS) entry which is preliminary data.</text>
</comment>
<evidence type="ECO:0000256" key="4">
    <source>
        <dbReference type="ARBA" id="ARBA00022692"/>
    </source>
</evidence>
<evidence type="ECO:0000313" key="12">
    <source>
        <dbReference type="EMBL" id="EPS44309.1"/>
    </source>
</evidence>
<reference evidence="13" key="2">
    <citation type="submission" date="2013-04" db="EMBL/GenBank/DDBJ databases">
        <title>Genomic mechanisms accounting for the adaptation to parasitism in nematode-trapping fungi.</title>
        <authorList>
            <person name="Ahren D.G."/>
        </authorList>
    </citation>
    <scope>NUCLEOTIDE SEQUENCE [LARGE SCALE GENOMIC DNA]</scope>
    <source>
        <strain evidence="13">CBS 200.50</strain>
    </source>
</reference>
<reference evidence="12 13" key="1">
    <citation type="journal article" date="2013" name="PLoS Genet.">
        <title>Genomic mechanisms accounting for the adaptation to parasitism in nematode-trapping fungi.</title>
        <authorList>
            <person name="Meerupati T."/>
            <person name="Andersson K.M."/>
            <person name="Friman E."/>
            <person name="Kumar D."/>
            <person name="Tunlid A."/>
            <person name="Ahren D."/>
        </authorList>
    </citation>
    <scope>NUCLEOTIDE SEQUENCE [LARGE SCALE GENOMIC DNA]</scope>
    <source>
        <strain evidence="12 13">CBS 200.50</strain>
    </source>
</reference>
<feature type="region of interest" description="Disordered" evidence="10">
    <location>
        <begin position="1"/>
        <end position="23"/>
    </location>
</feature>
<dbReference type="GO" id="GO:0005789">
    <property type="term" value="C:endoplasmic reticulum membrane"/>
    <property type="evidence" value="ECO:0007669"/>
    <property type="project" value="UniProtKB-SubCell"/>
</dbReference>
<keyword evidence="8" id="KW-0012">Acyltransferase</keyword>
<dbReference type="eggNOG" id="KOG0380">
    <property type="taxonomic scope" value="Eukaryota"/>
</dbReference>
<dbReference type="AlphaFoldDB" id="S8AN72"/>
<feature type="compositionally biased region" description="Basic and acidic residues" evidence="10">
    <location>
        <begin position="605"/>
        <end position="644"/>
    </location>
</feature>
<dbReference type="InterPro" id="IPR014371">
    <property type="entry name" value="Oat_ACAT_DAG_ARE"/>
</dbReference>
<dbReference type="InterPro" id="IPR013226">
    <property type="entry name" value="Pal1"/>
</dbReference>
<organism evidence="12 13">
    <name type="scientific">Dactylellina haptotyla (strain CBS 200.50)</name>
    <name type="common">Nematode-trapping fungus</name>
    <name type="synonym">Monacrosporium haptotylum</name>
    <dbReference type="NCBI Taxonomy" id="1284197"/>
    <lineage>
        <taxon>Eukaryota</taxon>
        <taxon>Fungi</taxon>
        <taxon>Dikarya</taxon>
        <taxon>Ascomycota</taxon>
        <taxon>Pezizomycotina</taxon>
        <taxon>Orbiliomycetes</taxon>
        <taxon>Orbiliales</taxon>
        <taxon>Orbiliaceae</taxon>
        <taxon>Dactylellina</taxon>
    </lineage>
</organism>
<evidence type="ECO:0000256" key="3">
    <source>
        <dbReference type="ARBA" id="ARBA00022679"/>
    </source>
</evidence>
<comment type="function">
    <text evidence="9">Sterol O-acyltransferase that catalyzes the formation of stery esters.</text>
</comment>
<feature type="transmembrane region" description="Helical" evidence="11">
    <location>
        <begin position="110"/>
        <end position="130"/>
    </location>
</feature>
<feature type="compositionally biased region" description="Low complexity" evidence="10">
    <location>
        <begin position="1"/>
        <end position="19"/>
    </location>
</feature>
<evidence type="ECO:0000256" key="8">
    <source>
        <dbReference type="ARBA" id="ARBA00023315"/>
    </source>
</evidence>
<keyword evidence="6 11" id="KW-1133">Transmembrane helix</keyword>
<evidence type="ECO:0000256" key="5">
    <source>
        <dbReference type="ARBA" id="ARBA00022824"/>
    </source>
</evidence>
<feature type="region of interest" description="Disordered" evidence="10">
    <location>
        <begin position="54"/>
        <end position="79"/>
    </location>
</feature>
<evidence type="ECO:0000313" key="13">
    <source>
        <dbReference type="Proteomes" id="UP000015100"/>
    </source>
</evidence>
<evidence type="ECO:0000256" key="7">
    <source>
        <dbReference type="ARBA" id="ARBA00023136"/>
    </source>
</evidence>
<feature type="transmembrane region" description="Helical" evidence="11">
    <location>
        <begin position="444"/>
        <end position="462"/>
    </location>
</feature>
<evidence type="ECO:0008006" key="14">
    <source>
        <dbReference type="Google" id="ProtNLM"/>
    </source>
</evidence>
<name>S8AN72_DACHA</name>
<gene>
    <name evidence="12" type="ORF">H072_1709</name>
</gene>
<dbReference type="GO" id="GO:0008204">
    <property type="term" value="P:ergosterol metabolic process"/>
    <property type="evidence" value="ECO:0007669"/>
    <property type="project" value="TreeGrafter"/>
</dbReference>
<feature type="transmembrane region" description="Helical" evidence="11">
    <location>
        <begin position="369"/>
        <end position="393"/>
    </location>
</feature>
<evidence type="ECO:0000256" key="6">
    <source>
        <dbReference type="ARBA" id="ARBA00022989"/>
    </source>
</evidence>
<dbReference type="PANTHER" id="PTHR10408:SF9">
    <property type="entry name" value="STEROL O-ACYLTRANSFERASE 2-RELATED"/>
    <property type="match status" value="1"/>
</dbReference>
<dbReference type="InterPro" id="IPR004299">
    <property type="entry name" value="MBOAT_fam"/>
</dbReference>
<feature type="region of interest" description="Disordered" evidence="10">
    <location>
        <begin position="793"/>
        <end position="969"/>
    </location>
</feature>
<dbReference type="Pfam" id="PF03062">
    <property type="entry name" value="MBOAT"/>
    <property type="match status" value="1"/>
</dbReference>
<keyword evidence="13" id="KW-1185">Reference proteome</keyword>
<keyword evidence="7 11" id="KW-0472">Membrane</keyword>
<evidence type="ECO:0000256" key="2">
    <source>
        <dbReference type="ARBA" id="ARBA00009010"/>
    </source>
</evidence>
<evidence type="ECO:0000256" key="10">
    <source>
        <dbReference type="SAM" id="MobiDB-lite"/>
    </source>
</evidence>
<feature type="compositionally biased region" description="Pro residues" evidence="10">
    <location>
        <begin position="548"/>
        <end position="563"/>
    </location>
</feature>
<feature type="transmembrane region" description="Helical" evidence="11">
    <location>
        <begin position="313"/>
        <end position="332"/>
    </location>
</feature>
<keyword evidence="4 11" id="KW-0812">Transmembrane</keyword>
<comment type="subcellular location">
    <subcellularLocation>
        <location evidence="1">Endoplasmic reticulum membrane</location>
        <topology evidence="1">Multi-pass membrane protein</topology>
    </subcellularLocation>
</comment>
<feature type="region of interest" description="Disordered" evidence="10">
    <location>
        <begin position="519"/>
        <end position="656"/>
    </location>
</feature>
<dbReference type="PANTHER" id="PTHR10408">
    <property type="entry name" value="STEROL O-ACYLTRANSFERASE"/>
    <property type="match status" value="1"/>
</dbReference>
<proteinExistence type="inferred from homology"/>
<keyword evidence="3" id="KW-0808">Transferase</keyword>
<sequence length="969" mass="108555">MAYTNGSNGSTDTNTMSSNLNGSNLGLPEGFGLRARPGKSHLKPEMAHLVDDDALSSGRSTPLPQDAPPSMKSIHQAKKQKRRKLFPTVDYEERVSHFDPQSQHHDFKGFFALFWVGLFIMVLTTGARNIKETGRVFRTSIFSLFTDDLQVLALSDLLMVASTSLTLPLHKMWRSRSFGVGWGNGGYLCQYLLQLVWLAIWIYWPFARQWVWTHQVFFTLHTLVLLMKMHSYAFYNGHLCETERKLHQLDKNTLSTESKSDTALREVLAYELTSPTGMTQYPRNLTWANYLDYLLCPTLCYEIEYPRTPRVRWSIVAEKAAAVFGCVFLLTLTSEEFIAPVMRDATARLQEQHTVSDALLVLGESINMLLFPFMVSFLLVFLVIFEYVLGAFAEITRFADRRFYSDWWNSCNWLEFSREWNIPVHHWFKRHVYGASREHVSRGIATFITFLISSILHELVLFCLVKKVRGYGFVCQMAQLPIVMLQSLPWLSRQKTLLNCFFWISMILGLSMINLTIEDTDKKQPPRRPSPAMNGENKSRGPQSRPTNGPPRPPGRGPPPPPIHTHKLSGESGAKATSNGSKPRGRDEERVKGRQRSNSDSSALDVDRERQKEKERERRREKSSSKKDGDDKSKDDKGKDDKSKKSSRKKTGAPLDIIDKLDVTGIYGAGLFHHDGPFDACNPHRNKNKNRAPMQAFPAGSKNNALGGFDFDLKSNDHSNLFGTRDPEAYLDFAAGRRASAADDLLDPSRPISKRTQSFDPVNRLVVHGDVSLGLGTSTFLEGTPATKKAIEKAQADEEVVRPTTSGGFKDGGGLQRKKSLAQKFRGIGSQKAPSGDASDKVAPGFDRRHKPTKSNSPTNENYPERPFTPTSPPRGGAPPVNRSTKGSVSQPRNGYGDDYDSAWDKKGESIQIAEEEKRSRDRAPSHPGMGRSASDNKIPTSASPTETSTGGLLKRVKSMSKGKRRDAS</sequence>
<dbReference type="EMBL" id="AQGS01000053">
    <property type="protein sequence ID" value="EPS44309.1"/>
    <property type="molecule type" value="Genomic_DNA"/>
</dbReference>
<dbReference type="HOGENOM" id="CLU_305876_0_0_1"/>
<dbReference type="Pfam" id="PF08316">
    <property type="entry name" value="Pal1"/>
    <property type="match status" value="1"/>
</dbReference>
<evidence type="ECO:0000256" key="9">
    <source>
        <dbReference type="ARBA" id="ARBA00023568"/>
    </source>
</evidence>
<comment type="similarity">
    <text evidence="2">Belongs to the membrane-bound acyltransferase family. Sterol o-acyltransferase subfamily.</text>
</comment>
<dbReference type="OrthoDB" id="10039049at2759"/>
<evidence type="ECO:0000256" key="11">
    <source>
        <dbReference type="SAM" id="Phobius"/>
    </source>
</evidence>
<evidence type="ECO:0000256" key="1">
    <source>
        <dbReference type="ARBA" id="ARBA00004477"/>
    </source>
</evidence>
<feature type="compositionally biased region" description="Polar residues" evidence="10">
    <location>
        <begin position="882"/>
        <end position="893"/>
    </location>
</feature>
<feature type="compositionally biased region" description="Basic and acidic residues" evidence="10">
    <location>
        <begin position="903"/>
        <end position="925"/>
    </location>
</feature>